<keyword evidence="6" id="KW-0249">Electron transport</keyword>
<feature type="transmembrane region" description="Helical" evidence="7">
    <location>
        <begin position="131"/>
        <end position="153"/>
    </location>
</feature>
<gene>
    <name evidence="9" type="primary">fixN</name>
    <name evidence="9" type="ordered locus">wcw_1965</name>
</gene>
<evidence type="ECO:0000259" key="8">
    <source>
        <dbReference type="PROSITE" id="PS50855"/>
    </source>
</evidence>
<evidence type="ECO:0000256" key="3">
    <source>
        <dbReference type="ARBA" id="ARBA00022692"/>
    </source>
</evidence>
<feature type="transmembrane region" description="Helical" evidence="7">
    <location>
        <begin position="20"/>
        <end position="39"/>
    </location>
</feature>
<dbReference type="GO" id="GO:0004129">
    <property type="term" value="F:cytochrome-c oxidase activity"/>
    <property type="evidence" value="ECO:0007669"/>
    <property type="project" value="InterPro"/>
</dbReference>
<feature type="transmembrane region" description="Helical" evidence="7">
    <location>
        <begin position="344"/>
        <end position="366"/>
    </location>
</feature>
<dbReference type="Pfam" id="PF00115">
    <property type="entry name" value="COX1"/>
    <property type="match status" value="1"/>
</dbReference>
<sequence>MTSATKYNDLPVKLMIYPSLIFLIAGMIIGVFMAFNVFVFPDYFSGEYIHFGKIRPIHVGHVTFLWLLSSGVGLFYFFIPRLCGVPLWSPRLACFTAAIWWLSLIVAVYSYPFGTNFGWEYAEIPNTVWYIPVKPLFVLAWVLVSVNLFATIFNRKYKQMYVSVWYVMGTLIWTTFIYIAGSYAVMWVPGGISRVNISWFYVHNIVGLIFTPMGLAAVYYFLPKTTDTPIYSHRLSMIGFWSIAFIYGWIGAHHMIHGPISQWLQTISIIFSILMFIPVWTVVFNLFSTLLPKWKEYTQSAAVRFLMMGVMFYFVTCIQGPVMALRNVNEITSKTDWVIGHAHVALYGAFTFFATGAIYYVIPIITKKPLWSERLADVHFTLSMFGSILFMMALQFGGFYQGLLWSHWADGTTYAEFHSQLTSLSFLQTVAQMHPFWIMRAVGGLIILISNLLFVGNMFNTIVLKKTQHLEVAA</sequence>
<feature type="transmembrane region" description="Helical" evidence="7">
    <location>
        <begin position="234"/>
        <end position="256"/>
    </location>
</feature>
<feature type="transmembrane region" description="Helical" evidence="7">
    <location>
        <begin position="59"/>
        <end position="79"/>
    </location>
</feature>
<keyword evidence="10" id="KW-1185">Reference proteome</keyword>
<dbReference type="KEGG" id="wch:wcw_1965"/>
<dbReference type="GO" id="GO:0020037">
    <property type="term" value="F:heme binding"/>
    <property type="evidence" value="ECO:0007669"/>
    <property type="project" value="InterPro"/>
</dbReference>
<evidence type="ECO:0000256" key="6">
    <source>
        <dbReference type="RuleBase" id="RU000370"/>
    </source>
</evidence>
<dbReference type="EMBL" id="CP001928">
    <property type="protein sequence ID" value="ADI39298.1"/>
    <property type="molecule type" value="Genomic_DNA"/>
</dbReference>
<dbReference type="RefSeq" id="WP_013182991.1">
    <property type="nucleotide sequence ID" value="NC_014225.1"/>
</dbReference>
<feature type="transmembrane region" description="Helical" evidence="7">
    <location>
        <begin position="165"/>
        <end position="188"/>
    </location>
</feature>
<dbReference type="GO" id="GO:0016020">
    <property type="term" value="C:membrane"/>
    <property type="evidence" value="ECO:0007669"/>
    <property type="project" value="UniProtKB-SubCell"/>
</dbReference>
<dbReference type="OrthoDB" id="9764568at2"/>
<dbReference type="eggNOG" id="COG3278">
    <property type="taxonomic scope" value="Bacteria"/>
</dbReference>
<dbReference type="STRING" id="716544.wcw_1965"/>
<dbReference type="PANTHER" id="PTHR10422">
    <property type="entry name" value="CYTOCHROME C OXIDASE SUBUNIT 1"/>
    <property type="match status" value="1"/>
</dbReference>
<evidence type="ECO:0000256" key="2">
    <source>
        <dbReference type="ARBA" id="ARBA00022660"/>
    </source>
</evidence>
<keyword evidence="4 7" id="KW-1133">Transmembrane helix</keyword>
<evidence type="ECO:0000256" key="5">
    <source>
        <dbReference type="ARBA" id="ARBA00023136"/>
    </source>
</evidence>
<feature type="transmembrane region" description="Helical" evidence="7">
    <location>
        <begin position="268"/>
        <end position="291"/>
    </location>
</feature>
<feature type="domain" description="Cytochrome oxidase subunit I profile" evidence="8">
    <location>
        <begin position="14"/>
        <end position="474"/>
    </location>
</feature>
<evidence type="ECO:0000313" key="10">
    <source>
        <dbReference type="Proteomes" id="UP000001505"/>
    </source>
</evidence>
<dbReference type="GO" id="GO:0009060">
    <property type="term" value="P:aerobic respiration"/>
    <property type="evidence" value="ECO:0007669"/>
    <property type="project" value="InterPro"/>
</dbReference>
<keyword evidence="6" id="KW-0479">Metal-binding</keyword>
<feature type="transmembrane region" description="Helical" evidence="7">
    <location>
        <begin position="303"/>
        <end position="324"/>
    </location>
</feature>
<dbReference type="GO" id="GO:0022904">
    <property type="term" value="P:respiratory electron transport chain"/>
    <property type="evidence" value="ECO:0007669"/>
    <property type="project" value="TreeGrafter"/>
</dbReference>
<dbReference type="PANTHER" id="PTHR10422:SF29">
    <property type="entry name" value="CYTOCHROME C OXIDASE SUBUNIT 1 HOMOLOG, BACTEROID"/>
    <property type="match status" value="1"/>
</dbReference>
<dbReference type="AlphaFoldDB" id="D6YTA3"/>
<evidence type="ECO:0000256" key="4">
    <source>
        <dbReference type="ARBA" id="ARBA00022989"/>
    </source>
</evidence>
<accession>D6YTA3</accession>
<dbReference type="SUPFAM" id="SSF81442">
    <property type="entry name" value="Cytochrome c oxidase subunit I-like"/>
    <property type="match status" value="1"/>
</dbReference>
<dbReference type="GO" id="GO:0015990">
    <property type="term" value="P:electron transport coupled proton transport"/>
    <property type="evidence" value="ECO:0007669"/>
    <property type="project" value="TreeGrafter"/>
</dbReference>
<keyword evidence="6" id="KW-0349">Heme</keyword>
<organism evidence="9 10">
    <name type="scientific">Waddlia chondrophila (strain ATCC VR-1470 / WSU 86-1044)</name>
    <dbReference type="NCBI Taxonomy" id="716544"/>
    <lineage>
        <taxon>Bacteria</taxon>
        <taxon>Pseudomonadati</taxon>
        <taxon>Chlamydiota</taxon>
        <taxon>Chlamydiia</taxon>
        <taxon>Parachlamydiales</taxon>
        <taxon>Waddliaceae</taxon>
        <taxon>Waddlia</taxon>
    </lineage>
</organism>
<comment type="similarity">
    <text evidence="6">Belongs to the heme-copper respiratory oxidase family.</text>
</comment>
<evidence type="ECO:0000313" key="9">
    <source>
        <dbReference type="EMBL" id="ADI39298.1"/>
    </source>
</evidence>
<dbReference type="PROSITE" id="PS00077">
    <property type="entry name" value="COX1_CUB"/>
    <property type="match status" value="1"/>
</dbReference>
<dbReference type="InterPro" id="IPR036927">
    <property type="entry name" value="Cyt_c_oxase-like_su1_sf"/>
</dbReference>
<dbReference type="InterPro" id="IPR023616">
    <property type="entry name" value="Cyt_c_oxase-like_su1_dom"/>
</dbReference>
<protein>
    <submittedName>
        <fullName evidence="9">Putative cytochrome c oxidase, subunit I</fullName>
        <ecNumber evidence="9">1.9.3.1</ecNumber>
    </submittedName>
</protein>
<proteinExistence type="inferred from homology"/>
<keyword evidence="6" id="KW-0813">Transport</keyword>
<dbReference type="GO" id="GO:0016491">
    <property type="term" value="F:oxidoreductase activity"/>
    <property type="evidence" value="ECO:0007669"/>
    <property type="project" value="UniProtKB-KW"/>
</dbReference>
<name>D6YTA3_WADCW</name>
<dbReference type="Proteomes" id="UP000001505">
    <property type="component" value="Chromosome"/>
</dbReference>
<keyword evidence="3 6" id="KW-0812">Transmembrane</keyword>
<dbReference type="InterPro" id="IPR000883">
    <property type="entry name" value="Cyt_C_Oxase_1"/>
</dbReference>
<keyword evidence="2 6" id="KW-0679">Respiratory chain</keyword>
<dbReference type="EC" id="1.9.3.1" evidence="9"/>
<feature type="transmembrane region" description="Helical" evidence="7">
    <location>
        <begin position="378"/>
        <end position="400"/>
    </location>
</feature>
<dbReference type="InterPro" id="IPR023615">
    <property type="entry name" value="Cyt_c_Oxase_su1_BS"/>
</dbReference>
<dbReference type="PROSITE" id="PS50855">
    <property type="entry name" value="COX1"/>
    <property type="match status" value="1"/>
</dbReference>
<evidence type="ECO:0000256" key="7">
    <source>
        <dbReference type="SAM" id="Phobius"/>
    </source>
</evidence>
<evidence type="ECO:0000256" key="1">
    <source>
        <dbReference type="ARBA" id="ARBA00004141"/>
    </source>
</evidence>
<dbReference type="HOGENOM" id="CLU_017702_3_4_0"/>
<keyword evidence="9" id="KW-0560">Oxidoreductase</keyword>
<feature type="transmembrane region" description="Helical" evidence="7">
    <location>
        <begin position="91"/>
        <end position="111"/>
    </location>
</feature>
<keyword evidence="6" id="KW-0408">Iron</keyword>
<reference evidence="9 10" key="1">
    <citation type="journal article" date="2010" name="PLoS ONE">
        <title>The Waddlia genome: a window into chlamydial biology.</title>
        <authorList>
            <person name="Bertelli C."/>
            <person name="Collyn F."/>
            <person name="Croxatto A."/>
            <person name="Ruckert C."/>
            <person name="Polkinghorne A."/>
            <person name="Kebbi-Beghdadi C."/>
            <person name="Goesmann A."/>
            <person name="Vaughan L."/>
            <person name="Greub G."/>
        </authorList>
    </citation>
    <scope>NUCLEOTIDE SEQUENCE [LARGE SCALE GENOMIC DNA]</scope>
    <source>
        <strain evidence="10">ATCC VR-1470 / WSU 86-1044</strain>
    </source>
</reference>
<dbReference type="Gene3D" id="1.20.210.10">
    <property type="entry name" value="Cytochrome c oxidase-like, subunit I domain"/>
    <property type="match status" value="1"/>
</dbReference>
<keyword evidence="5 7" id="KW-0472">Membrane</keyword>
<feature type="transmembrane region" description="Helical" evidence="7">
    <location>
        <begin position="437"/>
        <end position="459"/>
    </location>
</feature>
<comment type="subcellular location">
    <subcellularLocation>
        <location evidence="1">Membrane</location>
        <topology evidence="1">Multi-pass membrane protein</topology>
    </subcellularLocation>
</comment>
<feature type="transmembrane region" description="Helical" evidence="7">
    <location>
        <begin position="200"/>
        <end position="222"/>
    </location>
</feature>